<proteinExistence type="predicted"/>
<evidence type="ECO:0000313" key="1">
    <source>
        <dbReference type="EMBL" id="UOK70071.1"/>
    </source>
</evidence>
<evidence type="ECO:0008006" key="3">
    <source>
        <dbReference type="Google" id="ProtNLM"/>
    </source>
</evidence>
<dbReference type="Proteomes" id="UP000831684">
    <property type="component" value="Chromosome"/>
</dbReference>
<gene>
    <name evidence="1" type="ORF">K9D25_15220</name>
</gene>
<evidence type="ECO:0000313" key="2">
    <source>
        <dbReference type="Proteomes" id="UP000831684"/>
    </source>
</evidence>
<reference evidence="1" key="1">
    <citation type="submission" date="2021-09" db="EMBL/GenBank/DDBJ databases">
        <title>Network and meta-omics reveal the key degrader and cooperation patterns in an efficient 1,4-dioxane-degrading microbial community.</title>
        <authorList>
            <person name="Dai C."/>
        </authorList>
    </citation>
    <scope>NUCLEOTIDE SEQUENCE</scope>
    <source>
        <strain evidence="1">ZM13</strain>
    </source>
</reference>
<name>A0A9E7D5W8_9HYPH</name>
<dbReference type="RefSeq" id="WP_244376454.1">
    <property type="nucleotide sequence ID" value="NZ_CP083239.1"/>
</dbReference>
<dbReference type="EMBL" id="CP083239">
    <property type="protein sequence ID" value="UOK70071.1"/>
    <property type="molecule type" value="Genomic_DNA"/>
</dbReference>
<dbReference type="KEGG" id="apol:K9D25_15220"/>
<dbReference type="AlphaFoldDB" id="A0A9E7D5W8"/>
<accession>A0A9E7D5W8</accession>
<organism evidence="1 2">
    <name type="scientific">Ancylobacter polymorphus</name>
    <dbReference type="NCBI Taxonomy" id="223390"/>
    <lineage>
        <taxon>Bacteria</taxon>
        <taxon>Pseudomonadati</taxon>
        <taxon>Pseudomonadota</taxon>
        <taxon>Alphaproteobacteria</taxon>
        <taxon>Hyphomicrobiales</taxon>
        <taxon>Xanthobacteraceae</taxon>
        <taxon>Ancylobacter</taxon>
    </lineage>
</organism>
<protein>
    <recommendedName>
        <fullName evidence="3">Nucleotide-diphospho-sugar transferase domain-containing protein</fullName>
    </recommendedName>
</protein>
<sequence length="420" mass="45570">MSSPQPTLVTIATDGFQYLWLHCIESQQRYAARHGYDHQLMTTNAYPTLPPHWAKVKACRALLVGGHDVFLLDSDACIRAHAPRFTDLLEREPGCDIFIANGWSGRPNSGVVLFRGGAGSTAPAFLERCLANRHKELPEEDRVTAHGENGHFIHFLKDEPFRSKTFILDDRWNKIVPPATSGDFIIHYTGPMRAQGGAMDGCVPLPAPALSRPPSGDWERPAYRRLLQRIKARLVKMKGAEGASGPGEGSPPALPAPAASLIRHLLRPGDGVLDAGTRNEAFTHHVAAAVGREGQLRTLGSGCPLDMLLSALDARPATLLRIDLEPLGVEGLKRLGVALAAGPRPYLMLDLVPSRLEAGGATLGDVAGILYDSGLVLREIRDDHTLGPRGFMDKTCPKSYLAADDKGWRELEARLKGPEP</sequence>